<name>X0STC2_9ZZZZ</name>
<gene>
    <name evidence="2" type="ORF">S01H1_02019</name>
</gene>
<comment type="caution">
    <text evidence="2">The sequence shown here is derived from an EMBL/GenBank/DDBJ whole genome shotgun (WGS) entry which is preliminary data.</text>
</comment>
<evidence type="ECO:0000259" key="1">
    <source>
        <dbReference type="Pfam" id="PF19051"/>
    </source>
</evidence>
<dbReference type="InterPro" id="IPR043906">
    <property type="entry name" value="Gfo/Idh/MocA_OxRdtase_bact_C"/>
</dbReference>
<dbReference type="Pfam" id="PF19051">
    <property type="entry name" value="GFO_IDH_MocA_C2"/>
    <property type="match status" value="1"/>
</dbReference>
<feature type="domain" description="Gfo/Idh/MocA-like oxidoreductase bacterial type C-terminal" evidence="1">
    <location>
        <begin position="28"/>
        <end position="105"/>
    </location>
</feature>
<reference evidence="2" key="1">
    <citation type="journal article" date="2014" name="Front. Microbiol.">
        <title>High frequency of phylogenetically diverse reductive dehalogenase-homologous genes in deep subseafloor sedimentary metagenomes.</title>
        <authorList>
            <person name="Kawai M."/>
            <person name="Futagami T."/>
            <person name="Toyoda A."/>
            <person name="Takaki Y."/>
            <person name="Nishi S."/>
            <person name="Hori S."/>
            <person name="Arai W."/>
            <person name="Tsubouchi T."/>
            <person name="Morono Y."/>
            <person name="Uchiyama I."/>
            <person name="Ito T."/>
            <person name="Fujiyama A."/>
            <person name="Inagaki F."/>
            <person name="Takami H."/>
        </authorList>
    </citation>
    <scope>NUCLEOTIDE SEQUENCE</scope>
    <source>
        <strain evidence="2">Expedition CK06-06</strain>
    </source>
</reference>
<proteinExistence type="predicted"/>
<dbReference type="EMBL" id="BARS01000931">
    <property type="protein sequence ID" value="GAF84244.1"/>
    <property type="molecule type" value="Genomic_DNA"/>
</dbReference>
<organism evidence="2">
    <name type="scientific">marine sediment metagenome</name>
    <dbReference type="NCBI Taxonomy" id="412755"/>
    <lineage>
        <taxon>unclassified sequences</taxon>
        <taxon>metagenomes</taxon>
        <taxon>ecological metagenomes</taxon>
    </lineage>
</organism>
<dbReference type="Gene3D" id="3.30.360.10">
    <property type="entry name" value="Dihydrodipicolinate Reductase, domain 2"/>
    <property type="match status" value="1"/>
</dbReference>
<sequence>RFEGTDGTIRLANRKDMEKFEPIRPDEKRLYESKSIHRNFVDCVKSRRTTAAPVEVAHRSISVAHLGNIAMRLGRKIKWDPENERILGDETATRMLHRPMRSPWRL</sequence>
<protein>
    <recommendedName>
        <fullName evidence="1">Gfo/Idh/MocA-like oxidoreductase bacterial type C-terminal domain-containing protein</fullName>
    </recommendedName>
</protein>
<feature type="non-terminal residue" evidence="2">
    <location>
        <position position="1"/>
    </location>
</feature>
<evidence type="ECO:0000313" key="2">
    <source>
        <dbReference type="EMBL" id="GAF84244.1"/>
    </source>
</evidence>
<accession>X0STC2</accession>
<dbReference type="AlphaFoldDB" id="X0STC2"/>